<dbReference type="HOGENOM" id="CLU_1902333_0_0_4"/>
<proteinExistence type="predicted"/>
<keyword evidence="2" id="KW-0614">Plasmid</keyword>
<feature type="chain" id="PRO_5004260725" evidence="1">
    <location>
        <begin position="23"/>
        <end position="133"/>
    </location>
</feature>
<dbReference type="AlphaFoldDB" id="Q5NX42"/>
<dbReference type="EMBL" id="CR555307">
    <property type="protein sequence ID" value="CAI10372.1"/>
    <property type="molecule type" value="Genomic_DNA"/>
</dbReference>
<feature type="signal peptide" evidence="1">
    <location>
        <begin position="1"/>
        <end position="22"/>
    </location>
</feature>
<dbReference type="RefSeq" id="WP_011254805.1">
    <property type="nucleotide sequence ID" value="NC_006823.1"/>
</dbReference>
<geneLocation type="plasmid" evidence="3">
    <name>pAzo1</name>
</geneLocation>
<reference evidence="2 3" key="1">
    <citation type="journal article" date="2005" name="Arch. Microbiol.">
        <title>The genome sequence of an anaerobic aromatic-degrading denitrifying bacterium, strain EbN1.</title>
        <authorList>
            <person name="Rabus R."/>
            <person name="Kube M."/>
            <person name="Heider J."/>
            <person name="Beck A."/>
            <person name="Heitmann K."/>
            <person name="Widdel F."/>
            <person name="Reinhardt R."/>
        </authorList>
    </citation>
    <scope>NUCLEOTIDE SEQUENCE [LARGE SCALE GENOMIC DNA]</scope>
    <source>
        <strain evidence="2 3">EbN1</strain>
        <plasmid evidence="3">Plasmid pAzo1</plasmid>
    </source>
</reference>
<keyword evidence="1" id="KW-0732">Signal</keyword>
<dbReference type="Proteomes" id="UP000006552">
    <property type="component" value="Plasmid 1"/>
</dbReference>
<name>Q5NX42_AROAE</name>
<dbReference type="KEGG" id="eba:p1B171"/>
<evidence type="ECO:0000313" key="2">
    <source>
        <dbReference type="EMBL" id="CAI10372.1"/>
    </source>
</evidence>
<evidence type="ECO:0000313" key="3">
    <source>
        <dbReference type="Proteomes" id="UP000006552"/>
    </source>
</evidence>
<gene>
    <name evidence="2" type="ORF">p1B171</name>
</gene>
<keyword evidence="3" id="KW-1185">Reference proteome</keyword>
<sequence length="133" mass="14717">MQTLKLRLMAITFLVVAPSIHAGEIADLFDIASERGRAEGVVTGRFERNIRDYTQAVGDIHALVVDAGREAGCRVFDVRLKMSVKTQQGGVTPYEQPIRVPVCENGLPAPGFLPPDMYRRLMQNYEEIKGVGD</sequence>
<accession>Q5NX42</accession>
<evidence type="ECO:0000256" key="1">
    <source>
        <dbReference type="SAM" id="SignalP"/>
    </source>
</evidence>
<protein>
    <submittedName>
        <fullName evidence="2">Uncharacterized protein</fullName>
    </submittedName>
</protein>
<organism evidence="2 3">
    <name type="scientific">Aromatoleum aromaticum (strain DSM 19018 / LMG 30748 / EbN1)</name>
    <name type="common">Azoarcus sp. (strain EbN1)</name>
    <dbReference type="NCBI Taxonomy" id="76114"/>
    <lineage>
        <taxon>Bacteria</taxon>
        <taxon>Pseudomonadati</taxon>
        <taxon>Pseudomonadota</taxon>
        <taxon>Betaproteobacteria</taxon>
        <taxon>Rhodocyclales</taxon>
        <taxon>Rhodocyclaceae</taxon>
        <taxon>Aromatoleum</taxon>
    </lineage>
</organism>